<dbReference type="InterPro" id="IPR000192">
    <property type="entry name" value="Aminotrans_V_dom"/>
</dbReference>
<evidence type="ECO:0000256" key="9">
    <source>
        <dbReference type="SAM" id="MobiDB-lite"/>
    </source>
</evidence>
<dbReference type="PANTHER" id="PTHR43586">
    <property type="entry name" value="CYSTEINE DESULFURASE"/>
    <property type="match status" value="1"/>
</dbReference>
<dbReference type="EC" id="2.8.1.7" evidence="3 8"/>
<dbReference type="PANTHER" id="PTHR43586:SF8">
    <property type="entry name" value="CYSTEINE DESULFURASE 1, CHLOROPLASTIC"/>
    <property type="match status" value="1"/>
</dbReference>
<name>A0A3E0VUH2_9MICO</name>
<dbReference type="AlphaFoldDB" id="A0A3E0VUH2"/>
<keyword evidence="4 8" id="KW-0808">Transferase</keyword>
<evidence type="ECO:0000256" key="7">
    <source>
        <dbReference type="RuleBase" id="RU004504"/>
    </source>
</evidence>
<dbReference type="CDD" id="cd06453">
    <property type="entry name" value="SufS_like"/>
    <property type="match status" value="1"/>
</dbReference>
<protein>
    <recommendedName>
        <fullName evidence="3 8">Cysteine desulfurase</fullName>
        <ecNumber evidence="3 8">2.8.1.7</ecNumber>
    </recommendedName>
</protein>
<feature type="domain" description="Aminotransferase class V" evidence="10">
    <location>
        <begin position="54"/>
        <end position="436"/>
    </location>
</feature>
<evidence type="ECO:0000256" key="2">
    <source>
        <dbReference type="ARBA" id="ARBA00010447"/>
    </source>
</evidence>
<dbReference type="InterPro" id="IPR015422">
    <property type="entry name" value="PyrdxlP-dep_Trfase_small"/>
</dbReference>
<dbReference type="SUPFAM" id="SSF53383">
    <property type="entry name" value="PLP-dependent transferases"/>
    <property type="match status" value="1"/>
</dbReference>
<comment type="function">
    <text evidence="8">Catalyzes the removal of elemental sulfur and selenium atoms from L-cysteine, L-cystine, L-selenocysteine, and L-selenocystine to produce L-alanine.</text>
</comment>
<reference evidence="11 12" key="1">
    <citation type="submission" date="2017-04" db="EMBL/GenBank/DDBJ databases">
        <title>Comparative genome analysis of Subtercola boreus.</title>
        <authorList>
            <person name="Cho Y.-J."/>
            <person name="Cho A."/>
            <person name="Kim O.-S."/>
            <person name="Lee J.-I."/>
        </authorList>
    </citation>
    <scope>NUCLEOTIDE SEQUENCE [LARGE SCALE GENOMIC DNA]</scope>
    <source>
        <strain evidence="11 12">P27479</strain>
    </source>
</reference>
<evidence type="ECO:0000256" key="1">
    <source>
        <dbReference type="ARBA" id="ARBA00001933"/>
    </source>
</evidence>
<dbReference type="Gene3D" id="3.40.640.10">
    <property type="entry name" value="Type I PLP-dependent aspartate aminotransferase-like (Major domain)"/>
    <property type="match status" value="1"/>
</dbReference>
<dbReference type="Pfam" id="PF00266">
    <property type="entry name" value="Aminotran_5"/>
    <property type="match status" value="1"/>
</dbReference>
<dbReference type="EMBL" id="NBXB01000034">
    <property type="protein sequence ID" value="RFA13692.1"/>
    <property type="molecule type" value="Genomic_DNA"/>
</dbReference>
<evidence type="ECO:0000256" key="5">
    <source>
        <dbReference type="ARBA" id="ARBA00022898"/>
    </source>
</evidence>
<evidence type="ECO:0000256" key="4">
    <source>
        <dbReference type="ARBA" id="ARBA00022679"/>
    </source>
</evidence>
<proteinExistence type="inferred from homology"/>
<dbReference type="InterPro" id="IPR015421">
    <property type="entry name" value="PyrdxlP-dep_Trfase_major"/>
</dbReference>
<dbReference type="Gene3D" id="3.90.1150.10">
    <property type="entry name" value="Aspartate Aminotransferase, domain 1"/>
    <property type="match status" value="1"/>
</dbReference>
<organism evidence="11 12">
    <name type="scientific">Subtercola boreus</name>
    <dbReference type="NCBI Taxonomy" id="120213"/>
    <lineage>
        <taxon>Bacteria</taxon>
        <taxon>Bacillati</taxon>
        <taxon>Actinomycetota</taxon>
        <taxon>Actinomycetes</taxon>
        <taxon>Micrococcales</taxon>
        <taxon>Microbacteriaceae</taxon>
        <taxon>Subtercola</taxon>
    </lineage>
</organism>
<dbReference type="NCBIfam" id="TIGR01979">
    <property type="entry name" value="sufS"/>
    <property type="match status" value="1"/>
</dbReference>
<gene>
    <name evidence="11" type="ORF">B7R22_12955</name>
</gene>
<comment type="similarity">
    <text evidence="2 8">Belongs to the class-V pyridoxal-phosphate-dependent aminotransferase family. Csd subfamily.</text>
</comment>
<accession>A0A3E0VUH2</accession>
<keyword evidence="5 8" id="KW-0663">Pyridoxal phosphate</keyword>
<dbReference type="OrthoDB" id="9804366at2"/>
<evidence type="ECO:0000313" key="12">
    <source>
        <dbReference type="Proteomes" id="UP000256541"/>
    </source>
</evidence>
<dbReference type="GO" id="GO:0006534">
    <property type="term" value="P:cysteine metabolic process"/>
    <property type="evidence" value="ECO:0007669"/>
    <property type="project" value="UniProtKB-UniRule"/>
</dbReference>
<dbReference type="PROSITE" id="PS00595">
    <property type="entry name" value="AA_TRANSFER_CLASS_5"/>
    <property type="match status" value="1"/>
</dbReference>
<evidence type="ECO:0000313" key="11">
    <source>
        <dbReference type="EMBL" id="RFA13692.1"/>
    </source>
</evidence>
<comment type="catalytic activity">
    <reaction evidence="6 8">
        <text>(sulfur carrier)-H + L-cysteine = (sulfur carrier)-SH + L-alanine</text>
        <dbReference type="Rhea" id="RHEA:43892"/>
        <dbReference type="Rhea" id="RHEA-COMP:14737"/>
        <dbReference type="Rhea" id="RHEA-COMP:14739"/>
        <dbReference type="ChEBI" id="CHEBI:29917"/>
        <dbReference type="ChEBI" id="CHEBI:35235"/>
        <dbReference type="ChEBI" id="CHEBI:57972"/>
        <dbReference type="ChEBI" id="CHEBI:64428"/>
        <dbReference type="EC" id="2.8.1.7"/>
    </reaction>
</comment>
<evidence type="ECO:0000256" key="3">
    <source>
        <dbReference type="ARBA" id="ARBA00012239"/>
    </source>
</evidence>
<comment type="cofactor">
    <cofactor evidence="1 7">
        <name>pyridoxal 5'-phosphate</name>
        <dbReference type="ChEBI" id="CHEBI:597326"/>
    </cofactor>
</comment>
<dbReference type="InterPro" id="IPR010970">
    <property type="entry name" value="Cys_dSase_SufS"/>
</dbReference>
<evidence type="ECO:0000256" key="6">
    <source>
        <dbReference type="ARBA" id="ARBA00050776"/>
    </source>
</evidence>
<dbReference type="Proteomes" id="UP000256541">
    <property type="component" value="Unassembled WGS sequence"/>
</dbReference>
<evidence type="ECO:0000256" key="8">
    <source>
        <dbReference type="RuleBase" id="RU004506"/>
    </source>
</evidence>
<comment type="caution">
    <text evidence="11">The sequence shown here is derived from an EMBL/GenBank/DDBJ whole genome shotgun (WGS) entry which is preliminary data.</text>
</comment>
<dbReference type="GO" id="GO:0031071">
    <property type="term" value="F:cysteine desulfurase activity"/>
    <property type="evidence" value="ECO:0007669"/>
    <property type="project" value="UniProtKB-UniRule"/>
</dbReference>
<evidence type="ECO:0000259" key="10">
    <source>
        <dbReference type="Pfam" id="PF00266"/>
    </source>
</evidence>
<dbReference type="InterPro" id="IPR015424">
    <property type="entry name" value="PyrdxlP-dep_Trfase"/>
</dbReference>
<dbReference type="InterPro" id="IPR020578">
    <property type="entry name" value="Aminotrans_V_PyrdxlP_BS"/>
</dbReference>
<dbReference type="GO" id="GO:0030170">
    <property type="term" value="F:pyridoxal phosphate binding"/>
    <property type="evidence" value="ECO:0007669"/>
    <property type="project" value="UniProtKB-UniRule"/>
</dbReference>
<feature type="region of interest" description="Disordered" evidence="9">
    <location>
        <begin position="1"/>
        <end position="24"/>
    </location>
</feature>
<sequence>MTTTPATDVAPRAGTAAAPAEPATAAAPFTAAELEALRADFPILGEHVNGHPLVYLDSGATSQKPLAVLDAERDYYLRRNSAVHRGAHTLAAGATELFEDARHAVARFVGADDDEIVWTSNATEAVNLVAYAMSNASVSRGGRAAERFALRPGDEIVVTEMEHHANLLPWQELAARTGATLRFIPLADDGTLRLDLAPGIIGERTKVVAFTHVSNVLGTINPVAELVALAHNVGALVLLDACQSAPHLALDLHALDVDFAAFSGHKMLAPTGIGVLYGRRELLNALPPFLTGGSMITTVTMDGAEYLPAPQRFEAGTQRVSQAIALGAAVGYLEAVGLDRIEAHEAFLGQRLVTGLSAIDGVTVLGPAAGRERVGLASFEVAGIHSHDVGQFLDDRGIAVRVGHHCAQPLHRRFGVTASTRASAYLYNTQAEVDEFLAGVADAIMFFAPPAAQAASATAVLGAAAQDARA</sequence>